<sequence>MRPASRKSVRSVIAAAVVGASVLLPAAAAQGRTPGQAESRTAGWTESRAQARFPICPQVIGLCTWAEADAEGPASMLQRPAPRLNPPVRSAKNQTGQTWCLYPRPSYAGRAVVLGSGSYTPGLGLTARSARPC</sequence>
<dbReference type="EMBL" id="RBAM01000001">
    <property type="protein sequence ID" value="RKN77191.1"/>
    <property type="molecule type" value="Genomic_DNA"/>
</dbReference>
<evidence type="ECO:0008006" key="4">
    <source>
        <dbReference type="Google" id="ProtNLM"/>
    </source>
</evidence>
<name>A0A3B0BXC9_9ACTN</name>
<dbReference type="Pfam" id="PF03995">
    <property type="entry name" value="Inhibitor_I36"/>
    <property type="match status" value="1"/>
</dbReference>
<evidence type="ECO:0000256" key="1">
    <source>
        <dbReference type="SAM" id="SignalP"/>
    </source>
</evidence>
<comment type="caution">
    <text evidence="2">The sequence shown here is derived from an EMBL/GenBank/DDBJ whole genome shotgun (WGS) entry which is preliminary data.</text>
</comment>
<evidence type="ECO:0000313" key="2">
    <source>
        <dbReference type="EMBL" id="RKN77191.1"/>
    </source>
</evidence>
<keyword evidence="3" id="KW-1185">Reference proteome</keyword>
<proteinExistence type="predicted"/>
<accession>A0A3B0BXC9</accession>
<feature type="chain" id="PRO_5017377679" description="Peptidase inhibitor family I36 protein" evidence="1">
    <location>
        <begin position="29"/>
        <end position="133"/>
    </location>
</feature>
<feature type="signal peptide" evidence="1">
    <location>
        <begin position="1"/>
        <end position="28"/>
    </location>
</feature>
<evidence type="ECO:0000313" key="3">
    <source>
        <dbReference type="Proteomes" id="UP000270343"/>
    </source>
</evidence>
<dbReference type="AlphaFoldDB" id="A0A3B0BXC9"/>
<dbReference type="InterPro" id="IPR011024">
    <property type="entry name" value="G_crystallin-like"/>
</dbReference>
<keyword evidence="1" id="KW-0732">Signal</keyword>
<gene>
    <name evidence="2" type="ORF">D7231_00065</name>
</gene>
<organism evidence="2 3">
    <name type="scientific">Streptomyces klenkii</name>
    <dbReference type="NCBI Taxonomy" id="1420899"/>
    <lineage>
        <taxon>Bacteria</taxon>
        <taxon>Bacillati</taxon>
        <taxon>Actinomycetota</taxon>
        <taxon>Actinomycetes</taxon>
        <taxon>Kitasatosporales</taxon>
        <taxon>Streptomycetaceae</taxon>
        <taxon>Streptomyces</taxon>
    </lineage>
</organism>
<dbReference type="SUPFAM" id="SSF49695">
    <property type="entry name" value="gamma-Crystallin-like"/>
    <property type="match status" value="1"/>
</dbReference>
<protein>
    <recommendedName>
        <fullName evidence="4">Peptidase inhibitor family I36 protein</fullName>
    </recommendedName>
</protein>
<dbReference type="Proteomes" id="UP000270343">
    <property type="component" value="Unassembled WGS sequence"/>
</dbReference>
<reference evidence="2 3" key="1">
    <citation type="journal article" date="2015" name="Antonie Van Leeuwenhoek">
        <title>Streptomyces klenkii sp. nov., isolated from deep marine sediment.</title>
        <authorList>
            <person name="Veyisoglu A."/>
            <person name="Sahin N."/>
        </authorList>
    </citation>
    <scope>NUCLEOTIDE SEQUENCE [LARGE SCALE GENOMIC DNA]</scope>
    <source>
        <strain evidence="2 3">KCTC 29202</strain>
    </source>
</reference>